<dbReference type="InterPro" id="IPR011990">
    <property type="entry name" value="TPR-like_helical_dom_sf"/>
</dbReference>
<organism evidence="1 2">
    <name type="scientific">Pseudovibrio ascidiaceicola</name>
    <dbReference type="NCBI Taxonomy" id="285279"/>
    <lineage>
        <taxon>Bacteria</taxon>
        <taxon>Pseudomonadati</taxon>
        <taxon>Pseudomonadota</taxon>
        <taxon>Alphaproteobacteria</taxon>
        <taxon>Hyphomicrobiales</taxon>
        <taxon>Stappiaceae</taxon>
        <taxon>Pseudovibrio</taxon>
    </lineage>
</organism>
<proteinExistence type="predicted"/>
<accession>A0A1I3V519</accession>
<dbReference type="Pfam" id="PF06041">
    <property type="entry name" value="DUF924"/>
    <property type="match status" value="1"/>
</dbReference>
<dbReference type="SUPFAM" id="SSF48452">
    <property type="entry name" value="TPR-like"/>
    <property type="match status" value="1"/>
</dbReference>
<dbReference type="InterPro" id="IPR010323">
    <property type="entry name" value="DUF924"/>
</dbReference>
<evidence type="ECO:0000313" key="2">
    <source>
        <dbReference type="Proteomes" id="UP000199598"/>
    </source>
</evidence>
<dbReference type="RefSeq" id="WP_093516079.1">
    <property type="nucleotide sequence ID" value="NZ_FOSK01000001.1"/>
</dbReference>
<keyword evidence="2" id="KW-1185">Reference proteome</keyword>
<reference evidence="1 2" key="1">
    <citation type="submission" date="2016-10" db="EMBL/GenBank/DDBJ databases">
        <authorList>
            <person name="Varghese N."/>
            <person name="Submissions S."/>
        </authorList>
    </citation>
    <scope>NUCLEOTIDE SEQUENCE [LARGE SCALE GENOMIC DNA]</scope>
    <source>
        <strain evidence="1 2">DSM 16392</strain>
    </source>
</reference>
<dbReference type="EMBL" id="FOSK01000001">
    <property type="protein sequence ID" value="SFJ90220.1"/>
    <property type="molecule type" value="Genomic_DNA"/>
</dbReference>
<sequence>MATMELDGKTETSKALEILDFWWTAGGPKWFNGGEAFDQEIRENFEADVEAANRGDYDAWTATPHGTLALLLLLDQFPRNIYRGSPKAFASDPKAVKVALESLNKNFHTAFPMGYRMFFFLPFEHSEEMDMQDLSVDLFRGLGDQDTYHYALIHMDVIRRFGRFPHRNEVLGRTSTPEETKFLASGGFRA</sequence>
<dbReference type="Gene3D" id="1.25.40.10">
    <property type="entry name" value="Tetratricopeptide repeat domain"/>
    <property type="match status" value="1"/>
</dbReference>
<comment type="caution">
    <text evidence="1">The sequence shown here is derived from an EMBL/GenBank/DDBJ whole genome shotgun (WGS) entry which is preliminary data.</text>
</comment>
<dbReference type="Gene3D" id="1.20.58.320">
    <property type="entry name" value="TPR-like"/>
    <property type="match status" value="1"/>
</dbReference>
<gene>
    <name evidence="1" type="ORF">SAMN04488518_101196</name>
</gene>
<protein>
    <submittedName>
        <fullName evidence="1">Uncharacterized conserved protein, DUF924 family</fullName>
    </submittedName>
</protein>
<dbReference type="Proteomes" id="UP000199598">
    <property type="component" value="Unassembled WGS sequence"/>
</dbReference>
<evidence type="ECO:0000313" key="1">
    <source>
        <dbReference type="EMBL" id="SFJ90220.1"/>
    </source>
</evidence>
<name>A0A1I3V519_9HYPH</name>